<accession>A0A074J8M0</accession>
<gene>
    <name evidence="2" type="ORF">TP2_08215</name>
</gene>
<dbReference type="RefSeq" id="WP_157617105.1">
    <property type="nucleotide sequence ID" value="NZ_AUND01000023.1"/>
</dbReference>
<dbReference type="AlphaFoldDB" id="A0A074J8M0"/>
<dbReference type="STRING" id="1353537.TP2_08215"/>
<evidence type="ECO:0000313" key="3">
    <source>
        <dbReference type="Proteomes" id="UP000027432"/>
    </source>
</evidence>
<name>A0A074J8M0_9RHOB</name>
<feature type="compositionally biased region" description="Basic and acidic residues" evidence="1">
    <location>
        <begin position="34"/>
        <end position="45"/>
    </location>
</feature>
<dbReference type="EMBL" id="AUND01000023">
    <property type="protein sequence ID" value="KEO52914.1"/>
    <property type="molecule type" value="Genomic_DNA"/>
</dbReference>
<organism evidence="2 3">
    <name type="scientific">Thioclava pacifica DSM 10166</name>
    <dbReference type="NCBI Taxonomy" id="1353537"/>
    <lineage>
        <taxon>Bacteria</taxon>
        <taxon>Pseudomonadati</taxon>
        <taxon>Pseudomonadota</taxon>
        <taxon>Alphaproteobacteria</taxon>
        <taxon>Rhodobacterales</taxon>
        <taxon>Paracoccaceae</taxon>
        <taxon>Thioclava</taxon>
    </lineage>
</organism>
<protein>
    <submittedName>
        <fullName evidence="2">Uncharacterized protein</fullName>
    </submittedName>
</protein>
<proteinExistence type="predicted"/>
<feature type="region of interest" description="Disordered" evidence="1">
    <location>
        <begin position="25"/>
        <end position="52"/>
    </location>
</feature>
<comment type="caution">
    <text evidence="2">The sequence shown here is derived from an EMBL/GenBank/DDBJ whole genome shotgun (WGS) entry which is preliminary data.</text>
</comment>
<evidence type="ECO:0000256" key="1">
    <source>
        <dbReference type="SAM" id="MobiDB-lite"/>
    </source>
</evidence>
<sequence>MTQKNPTRRWMKSVLAEAARCETPMPWARATRKPLAERRAVERPQRTRSAAR</sequence>
<evidence type="ECO:0000313" key="2">
    <source>
        <dbReference type="EMBL" id="KEO52914.1"/>
    </source>
</evidence>
<reference evidence="2 3" key="1">
    <citation type="submission" date="2013-07" db="EMBL/GenBank/DDBJ databases">
        <title>Thioclava pacifica DSM 10166 Genome Sequencing.</title>
        <authorList>
            <person name="Lai Q."/>
            <person name="Shao Z."/>
        </authorList>
    </citation>
    <scope>NUCLEOTIDE SEQUENCE [LARGE SCALE GENOMIC DNA]</scope>
    <source>
        <strain evidence="2 3">DSM 10166</strain>
    </source>
</reference>
<dbReference type="OrthoDB" id="7873492at2"/>
<keyword evidence="3" id="KW-1185">Reference proteome</keyword>
<dbReference type="Proteomes" id="UP000027432">
    <property type="component" value="Unassembled WGS sequence"/>
</dbReference>